<reference evidence="1" key="1">
    <citation type="journal article" date="2020" name="Stud. Mycol.">
        <title>101 Dothideomycetes genomes: a test case for predicting lifestyles and emergence of pathogens.</title>
        <authorList>
            <person name="Haridas S."/>
            <person name="Albert R."/>
            <person name="Binder M."/>
            <person name="Bloem J."/>
            <person name="Labutti K."/>
            <person name="Salamov A."/>
            <person name="Andreopoulos B."/>
            <person name="Baker S."/>
            <person name="Barry K."/>
            <person name="Bills G."/>
            <person name="Bluhm B."/>
            <person name="Cannon C."/>
            <person name="Castanera R."/>
            <person name="Culley D."/>
            <person name="Daum C."/>
            <person name="Ezra D."/>
            <person name="Gonzalez J."/>
            <person name="Henrissat B."/>
            <person name="Kuo A."/>
            <person name="Liang C."/>
            <person name="Lipzen A."/>
            <person name="Lutzoni F."/>
            <person name="Magnuson J."/>
            <person name="Mondo S."/>
            <person name="Nolan M."/>
            <person name="Ohm R."/>
            <person name="Pangilinan J."/>
            <person name="Park H.-J."/>
            <person name="Ramirez L."/>
            <person name="Alfaro M."/>
            <person name="Sun H."/>
            <person name="Tritt A."/>
            <person name="Yoshinaga Y."/>
            <person name="Zwiers L.-H."/>
            <person name="Turgeon B."/>
            <person name="Goodwin S."/>
            <person name="Spatafora J."/>
            <person name="Crous P."/>
            <person name="Grigoriev I."/>
        </authorList>
    </citation>
    <scope>NUCLEOTIDE SEQUENCE</scope>
    <source>
        <strain evidence="1">Tuck. ex Michener</strain>
    </source>
</reference>
<evidence type="ECO:0000313" key="2">
    <source>
        <dbReference type="Proteomes" id="UP000800092"/>
    </source>
</evidence>
<accession>A0A6A6H7R1</accession>
<dbReference type="EMBL" id="ML991804">
    <property type="protein sequence ID" value="KAF2233730.1"/>
    <property type="molecule type" value="Genomic_DNA"/>
</dbReference>
<organism evidence="1 2">
    <name type="scientific">Viridothelium virens</name>
    <name type="common">Speckled blister lichen</name>
    <name type="synonym">Trypethelium virens</name>
    <dbReference type="NCBI Taxonomy" id="1048519"/>
    <lineage>
        <taxon>Eukaryota</taxon>
        <taxon>Fungi</taxon>
        <taxon>Dikarya</taxon>
        <taxon>Ascomycota</taxon>
        <taxon>Pezizomycotina</taxon>
        <taxon>Dothideomycetes</taxon>
        <taxon>Dothideomycetes incertae sedis</taxon>
        <taxon>Trypetheliales</taxon>
        <taxon>Trypetheliaceae</taxon>
        <taxon>Viridothelium</taxon>
    </lineage>
</organism>
<proteinExistence type="predicted"/>
<evidence type="ECO:0000313" key="1">
    <source>
        <dbReference type="EMBL" id="KAF2233730.1"/>
    </source>
</evidence>
<protein>
    <submittedName>
        <fullName evidence="1">Uncharacterized protein</fullName>
    </submittedName>
</protein>
<sequence>MTAVDAVGAVLITVSALRGLQTQEHRHASCRKDRVGTWRVGTRPAPRSQRNLREINYSVYCARGRDRHFPESQGCENVKAALNGDRVALNADSF</sequence>
<dbReference type="AlphaFoldDB" id="A0A6A6H7R1"/>
<gene>
    <name evidence="1" type="ORF">EV356DRAFT_503250</name>
</gene>
<name>A0A6A6H7R1_VIRVR</name>
<dbReference type="Proteomes" id="UP000800092">
    <property type="component" value="Unassembled WGS sequence"/>
</dbReference>
<keyword evidence="2" id="KW-1185">Reference proteome</keyword>